<reference evidence="1 2" key="2">
    <citation type="journal article" date="2016" name="Genome Announc.">
        <title>Permanent Draft Genome Sequences for Two Variants of Frankia sp. Strain CpI1, the First Frankia Strain Isolated from Root Nodules of Comptonia peregrina.</title>
        <authorList>
            <person name="Oshone R."/>
            <person name="Hurst S.G.IV."/>
            <person name="Abebe-Akele F."/>
            <person name="Simpson S."/>
            <person name="Morris K."/>
            <person name="Thomas W.K."/>
            <person name="Tisa L.S."/>
        </authorList>
    </citation>
    <scope>NUCLEOTIDE SEQUENCE [LARGE SCALE GENOMIC DNA]</scope>
    <source>
        <strain evidence="2">CpI1-S</strain>
    </source>
</reference>
<name>A0A0D8BB39_9ACTN</name>
<gene>
    <name evidence="1" type="ORF">FF36_04169</name>
</gene>
<sequence length="155" mass="16691">MDALRRGWIGLALFFAALILMPILVFGYDKNQPPRHSAVAVTATDRLVTVAPSQPATTPLAFAGIRPGERIFGFRAIRVVSTRYSGPLEFVLNGPIAPFRLDLSQPPYIFNPHVGGWKTTEVPDGEYTLTAIPTQVANDHISITFTVGNGTGATG</sequence>
<comment type="caution">
    <text evidence="1">The sequence shown here is derived from an EMBL/GenBank/DDBJ whole genome shotgun (WGS) entry which is preliminary data.</text>
</comment>
<dbReference type="AlphaFoldDB" id="A0A0D8BB39"/>
<evidence type="ECO:0000313" key="1">
    <source>
        <dbReference type="EMBL" id="KJE21483.1"/>
    </source>
</evidence>
<dbReference type="Proteomes" id="UP000032545">
    <property type="component" value="Unassembled WGS sequence"/>
</dbReference>
<proteinExistence type="predicted"/>
<keyword evidence="2" id="KW-1185">Reference proteome</keyword>
<organism evidence="1 2">
    <name type="scientific">Frankia torreyi</name>
    <dbReference type="NCBI Taxonomy" id="1856"/>
    <lineage>
        <taxon>Bacteria</taxon>
        <taxon>Bacillati</taxon>
        <taxon>Actinomycetota</taxon>
        <taxon>Actinomycetes</taxon>
        <taxon>Frankiales</taxon>
        <taxon>Frankiaceae</taxon>
        <taxon>Frankia</taxon>
    </lineage>
</organism>
<dbReference type="OrthoDB" id="3212948at2"/>
<dbReference type="RefSeq" id="WP_044886728.1">
    <property type="nucleotide sequence ID" value="NZ_JYFN01000036.1"/>
</dbReference>
<evidence type="ECO:0000313" key="2">
    <source>
        <dbReference type="Proteomes" id="UP000032545"/>
    </source>
</evidence>
<accession>A0A0D8BB39</accession>
<reference evidence="2" key="1">
    <citation type="submission" date="2015-02" db="EMBL/GenBank/DDBJ databases">
        <title>Draft Genome of Frankia sp. CpI1-S.</title>
        <authorList>
            <person name="Oshone R.T."/>
            <person name="Ngom M."/>
            <person name="Ghodhbane-Gtari F."/>
            <person name="Gtari M."/>
            <person name="Morris K."/>
            <person name="Thomas K."/>
            <person name="Sen A."/>
            <person name="Tisa L.S."/>
        </authorList>
    </citation>
    <scope>NUCLEOTIDE SEQUENCE [LARGE SCALE GENOMIC DNA]</scope>
    <source>
        <strain evidence="2">CpI1-S</strain>
    </source>
</reference>
<dbReference type="PATRIC" id="fig|1502723.3.peg.3884"/>
<protein>
    <submittedName>
        <fullName evidence="1">Uncharacterized protein</fullName>
    </submittedName>
</protein>
<dbReference type="EMBL" id="JYFN01000036">
    <property type="protein sequence ID" value="KJE21483.1"/>
    <property type="molecule type" value="Genomic_DNA"/>
</dbReference>